<proteinExistence type="predicted"/>
<feature type="compositionally biased region" description="Polar residues" evidence="1">
    <location>
        <begin position="32"/>
        <end position="41"/>
    </location>
</feature>
<keyword evidence="3" id="KW-1185">Reference proteome</keyword>
<feature type="compositionally biased region" description="Low complexity" evidence="1">
    <location>
        <begin position="14"/>
        <end position="24"/>
    </location>
</feature>
<dbReference type="AlphaFoldDB" id="A0AAD1W9L4"/>
<organism evidence="2 3">
    <name type="scientific">Pelobates cultripes</name>
    <name type="common">Western spadefoot toad</name>
    <dbReference type="NCBI Taxonomy" id="61616"/>
    <lineage>
        <taxon>Eukaryota</taxon>
        <taxon>Metazoa</taxon>
        <taxon>Chordata</taxon>
        <taxon>Craniata</taxon>
        <taxon>Vertebrata</taxon>
        <taxon>Euteleostomi</taxon>
        <taxon>Amphibia</taxon>
        <taxon>Batrachia</taxon>
        <taxon>Anura</taxon>
        <taxon>Pelobatoidea</taxon>
        <taxon>Pelobatidae</taxon>
        <taxon>Pelobates</taxon>
    </lineage>
</organism>
<evidence type="ECO:0000313" key="2">
    <source>
        <dbReference type="EMBL" id="CAH2300905.1"/>
    </source>
</evidence>
<dbReference type="Proteomes" id="UP001295444">
    <property type="component" value="Chromosome 06"/>
</dbReference>
<feature type="compositionally biased region" description="Basic and acidic residues" evidence="1">
    <location>
        <begin position="1"/>
        <end position="13"/>
    </location>
</feature>
<protein>
    <submittedName>
        <fullName evidence="2">Uncharacterized protein</fullName>
    </submittedName>
</protein>
<evidence type="ECO:0000256" key="1">
    <source>
        <dbReference type="SAM" id="MobiDB-lite"/>
    </source>
</evidence>
<dbReference type="EMBL" id="OW240917">
    <property type="protein sequence ID" value="CAH2300905.1"/>
    <property type="molecule type" value="Genomic_DNA"/>
</dbReference>
<reference evidence="2" key="1">
    <citation type="submission" date="2022-03" db="EMBL/GenBank/DDBJ databases">
        <authorList>
            <person name="Alioto T."/>
            <person name="Alioto T."/>
            <person name="Gomez Garrido J."/>
        </authorList>
    </citation>
    <scope>NUCLEOTIDE SEQUENCE</scope>
</reference>
<evidence type="ECO:0000313" key="3">
    <source>
        <dbReference type="Proteomes" id="UP001295444"/>
    </source>
</evidence>
<gene>
    <name evidence="2" type="ORF">PECUL_23A003350</name>
</gene>
<dbReference type="Gene3D" id="3.30.70.1820">
    <property type="entry name" value="L1 transposable element, RRM domain"/>
    <property type="match status" value="1"/>
</dbReference>
<sequence>MGRNKMPDSHPTETEPQQSQQTGTLDGYLRTPTRQPHTVTGSKKADVRAPAQVLDAQEPSLADIRADIRALTEAMVTKSDLQALSANLHEVIRSEVATLQRDLTAQDGRIQTLEGTQQTAATRIEATNAAIARQGAMLLQIRRQTEDLDNRGRRSNIRIHNIPEAPGEEDVGAMLTDLFREILGPDAPQHFDFDRAHRALRPRTTENPLRDIICCLHEYRIK</sequence>
<accession>A0AAD1W9L4</accession>
<feature type="region of interest" description="Disordered" evidence="1">
    <location>
        <begin position="1"/>
        <end position="46"/>
    </location>
</feature>
<name>A0AAD1W9L4_PELCU</name>